<protein>
    <submittedName>
        <fullName evidence="1">Uncharacterized protein</fullName>
    </submittedName>
</protein>
<gene>
    <name evidence="1" type="ORF">ACCI49_00225</name>
</gene>
<sequence>MNDTVNVSQIDIVSAILNKIHEACPNQLLSPCQVNTIHNAATMVLEVLHTREVRAAPGIGLEAWLRTEDVGASSKFMASILAQEHGIKAMPTHPIDPSDFARCRKLLSAVPELEDRLELMADQSEVWKRLVERWSEICELMDEEAPNWTSGEGRCPKTFSLMKELGC</sequence>
<evidence type="ECO:0000313" key="2">
    <source>
        <dbReference type="Proteomes" id="UP001569428"/>
    </source>
</evidence>
<reference evidence="1 2" key="1">
    <citation type="submission" date="2024-08" db="EMBL/GenBank/DDBJ databases">
        <authorList>
            <person name="Ishaq N."/>
        </authorList>
    </citation>
    <scope>NUCLEOTIDE SEQUENCE [LARGE SCALE GENOMIC DNA]</scope>
    <source>
        <strain evidence="1 2">DSM 18651</strain>
    </source>
</reference>
<proteinExistence type="predicted"/>
<comment type="caution">
    <text evidence="1">The sequence shown here is derived from an EMBL/GenBank/DDBJ whole genome shotgun (WGS) entry which is preliminary data.</text>
</comment>
<name>A0ABV4NUD6_9GAMM</name>
<evidence type="ECO:0000313" key="1">
    <source>
        <dbReference type="EMBL" id="MFA0809327.1"/>
    </source>
</evidence>
<dbReference type="Proteomes" id="UP001569428">
    <property type="component" value="Unassembled WGS sequence"/>
</dbReference>
<accession>A0ABV4NUD6</accession>
<keyword evidence="2" id="KW-1185">Reference proteome</keyword>
<dbReference type="RefSeq" id="WP_371836948.1">
    <property type="nucleotide sequence ID" value="NZ_JBGMEK010000001.1"/>
</dbReference>
<dbReference type="EMBL" id="JBGMEK010000001">
    <property type="protein sequence ID" value="MFA0809327.1"/>
    <property type="molecule type" value="Genomic_DNA"/>
</dbReference>
<organism evidence="1 2">
    <name type="scientific">Microbulbifer epialgicus</name>
    <dbReference type="NCBI Taxonomy" id="393907"/>
    <lineage>
        <taxon>Bacteria</taxon>
        <taxon>Pseudomonadati</taxon>
        <taxon>Pseudomonadota</taxon>
        <taxon>Gammaproteobacteria</taxon>
        <taxon>Cellvibrionales</taxon>
        <taxon>Microbulbiferaceae</taxon>
        <taxon>Microbulbifer</taxon>
    </lineage>
</organism>